<comment type="function">
    <text evidence="2">Lectin involved in innate immunity. Agglutinates all types of human erythrocytes, Gram-positive and Gram-negative bacteria. Has a stronger agglutinating activity towards Gram-negative bacteria than towards Gram-positive bacteria. Specifically recognizes acetyl group-containing substances on agglutinated cells. The hemagglutinating activity was inhibited by EDTA, acetyl group-containing mono- and disaccharides, N-acetyl derivatives of amino acids, other acetyl group-containing substances, propionamide and benzamide. Enhances the antimicrobial activity of big defensin against Gram-positive bacteria but not against Gram-negative bacteria.</text>
</comment>
<evidence type="ECO:0000313" key="5">
    <source>
        <dbReference type="Proteomes" id="UP000770661"/>
    </source>
</evidence>
<keyword evidence="1" id="KW-1015">Disulfide bond</keyword>
<keyword evidence="5" id="KW-1185">Reference proteome</keyword>
<dbReference type="GO" id="GO:0030246">
    <property type="term" value="F:carbohydrate binding"/>
    <property type="evidence" value="ECO:0007669"/>
    <property type="project" value="UniProtKB-ARBA"/>
</dbReference>
<proteinExistence type="predicted"/>
<reference evidence="4" key="1">
    <citation type="submission" date="2020-07" db="EMBL/GenBank/DDBJ databases">
        <title>The High-quality genome of the commercially important snow crab, Chionoecetes opilio.</title>
        <authorList>
            <person name="Jeong J.-H."/>
            <person name="Ryu S."/>
        </authorList>
    </citation>
    <scope>NUCLEOTIDE SEQUENCE</scope>
    <source>
        <strain evidence="4">MADBK_172401_WGS</strain>
        <tissue evidence="4">Digestive gland</tissue>
    </source>
</reference>
<dbReference type="CDD" id="cd00087">
    <property type="entry name" value="FReD"/>
    <property type="match status" value="1"/>
</dbReference>
<name>A0A8J4YWB4_CHIOP</name>
<dbReference type="InterPro" id="IPR020837">
    <property type="entry name" value="Fibrinogen_CS"/>
</dbReference>
<dbReference type="PROSITE" id="PS00514">
    <property type="entry name" value="FIBRINOGEN_C_1"/>
    <property type="match status" value="1"/>
</dbReference>
<gene>
    <name evidence="4" type="primary">FCN2_1</name>
    <name evidence="4" type="ORF">GWK47_032157</name>
</gene>
<dbReference type="InterPro" id="IPR050373">
    <property type="entry name" value="Fibrinogen_C-term_domain"/>
</dbReference>
<dbReference type="SUPFAM" id="SSF56496">
    <property type="entry name" value="Fibrinogen C-terminal domain-like"/>
    <property type="match status" value="1"/>
</dbReference>
<dbReference type="InterPro" id="IPR002181">
    <property type="entry name" value="Fibrinogen_a/b/g_C_dom"/>
</dbReference>
<evidence type="ECO:0000259" key="3">
    <source>
        <dbReference type="PROSITE" id="PS51406"/>
    </source>
</evidence>
<evidence type="ECO:0000313" key="4">
    <source>
        <dbReference type="EMBL" id="KAG0728594.1"/>
    </source>
</evidence>
<dbReference type="Proteomes" id="UP000770661">
    <property type="component" value="Unassembled WGS sequence"/>
</dbReference>
<dbReference type="OrthoDB" id="6145874at2759"/>
<dbReference type="GO" id="GO:0005615">
    <property type="term" value="C:extracellular space"/>
    <property type="evidence" value="ECO:0007669"/>
    <property type="project" value="TreeGrafter"/>
</dbReference>
<dbReference type="InterPro" id="IPR014716">
    <property type="entry name" value="Fibrinogen_a/b/g_C_1"/>
</dbReference>
<organism evidence="4 5">
    <name type="scientific">Chionoecetes opilio</name>
    <name type="common">Atlantic snow crab</name>
    <name type="synonym">Cancer opilio</name>
    <dbReference type="NCBI Taxonomy" id="41210"/>
    <lineage>
        <taxon>Eukaryota</taxon>
        <taxon>Metazoa</taxon>
        <taxon>Ecdysozoa</taxon>
        <taxon>Arthropoda</taxon>
        <taxon>Crustacea</taxon>
        <taxon>Multicrustacea</taxon>
        <taxon>Malacostraca</taxon>
        <taxon>Eumalacostraca</taxon>
        <taxon>Eucarida</taxon>
        <taxon>Decapoda</taxon>
        <taxon>Pleocyemata</taxon>
        <taxon>Brachyura</taxon>
        <taxon>Eubrachyura</taxon>
        <taxon>Majoidea</taxon>
        <taxon>Majidae</taxon>
        <taxon>Chionoecetes</taxon>
    </lineage>
</organism>
<dbReference type="PROSITE" id="PS51406">
    <property type="entry name" value="FIBRINOGEN_C_2"/>
    <property type="match status" value="1"/>
</dbReference>
<dbReference type="PANTHER" id="PTHR19143">
    <property type="entry name" value="FIBRINOGEN/TENASCIN/ANGIOPOEITIN"/>
    <property type="match status" value="1"/>
</dbReference>
<comment type="caution">
    <text evidence="4">The sequence shown here is derived from an EMBL/GenBank/DDBJ whole genome shotgun (WGS) entry which is preliminary data.</text>
</comment>
<dbReference type="FunFam" id="3.90.215.10:FF:000001">
    <property type="entry name" value="Tenascin isoform 1"/>
    <property type="match status" value="1"/>
</dbReference>
<dbReference type="InterPro" id="IPR036056">
    <property type="entry name" value="Fibrinogen-like_C"/>
</dbReference>
<evidence type="ECO:0000256" key="1">
    <source>
        <dbReference type="ARBA" id="ARBA00023157"/>
    </source>
</evidence>
<accession>A0A8J4YWB4</accession>
<dbReference type="EMBL" id="JACEEZ010002020">
    <property type="protein sequence ID" value="KAG0728594.1"/>
    <property type="molecule type" value="Genomic_DNA"/>
</dbReference>
<feature type="domain" description="Fibrinogen C-terminal" evidence="3">
    <location>
        <begin position="105"/>
        <end position="329"/>
    </location>
</feature>
<evidence type="ECO:0000256" key="2">
    <source>
        <dbReference type="ARBA" id="ARBA00053344"/>
    </source>
</evidence>
<dbReference type="Pfam" id="PF00147">
    <property type="entry name" value="Fibrinogen_C"/>
    <property type="match status" value="1"/>
</dbReference>
<dbReference type="Gene3D" id="3.90.215.10">
    <property type="entry name" value="Gamma Fibrinogen, chain A, domain 1"/>
    <property type="match status" value="1"/>
</dbReference>
<dbReference type="SMART" id="SM00186">
    <property type="entry name" value="FBG"/>
    <property type="match status" value="1"/>
</dbReference>
<dbReference type="AlphaFoldDB" id="A0A8J4YWB4"/>
<protein>
    <submittedName>
        <fullName evidence="4">Ficolin-2</fullName>
    </submittedName>
</protein>
<sequence length="329" mass="36987">MLLILLTTVGLAMAGGISRTPGPAPATSQLGLHIHQSATQQLSNILLYSGYSDTCVATALDACNPISEQHQQPSLIQEAKEVLEEGKEVLKEGKEVLKEISVMVNKLESRPRHCKDLLDSGNTGSGLRLVYPYPGQPHHHVTVFCDHTVDGGGWTVFQRRTNDSIREDFNRTWIEYKLGFGDIEAEFWMGLGLLHVLTSTTLQELRIDLADNEGEERWAKYGVFSVGSDEAKYRLSVERYSGDAGDAMTYHHGQSFSTHDQDNDAHNTANCAERYRGAWWYKDCTQSNLNGYQHQGNYSASYSEGITWQQWRGWKYSLSRTSMMIRPAF</sequence>